<accession>A0A7X0JVZ7</accession>
<evidence type="ECO:0000256" key="3">
    <source>
        <dbReference type="ARBA" id="ARBA00022538"/>
    </source>
</evidence>
<dbReference type="EMBL" id="JACHHT010000002">
    <property type="protein sequence ID" value="MBB6522809.1"/>
    <property type="molecule type" value="Genomic_DNA"/>
</dbReference>
<gene>
    <name evidence="14" type="ORF">HNR48_003094</name>
</gene>
<keyword evidence="5" id="KW-0631">Potassium channel</keyword>
<dbReference type="AlphaFoldDB" id="A0A7X0JVZ7"/>
<feature type="domain" description="Ion transport" evidence="13">
    <location>
        <begin position="36"/>
        <end position="248"/>
    </location>
</feature>
<dbReference type="GO" id="GO:0008076">
    <property type="term" value="C:voltage-gated potassium channel complex"/>
    <property type="evidence" value="ECO:0007669"/>
    <property type="project" value="InterPro"/>
</dbReference>
<proteinExistence type="predicted"/>
<evidence type="ECO:0000256" key="10">
    <source>
        <dbReference type="ARBA" id="ARBA00023136"/>
    </source>
</evidence>
<protein>
    <submittedName>
        <fullName evidence="14">Voltage-gated potassium channel</fullName>
    </submittedName>
</protein>
<evidence type="ECO:0000259" key="13">
    <source>
        <dbReference type="Pfam" id="PF00520"/>
    </source>
</evidence>
<evidence type="ECO:0000256" key="9">
    <source>
        <dbReference type="ARBA" id="ARBA00023065"/>
    </source>
</evidence>
<dbReference type="InterPro" id="IPR028325">
    <property type="entry name" value="VG_K_chnl"/>
</dbReference>
<keyword evidence="4 12" id="KW-0812">Transmembrane</keyword>
<keyword evidence="10 12" id="KW-0472">Membrane</keyword>
<evidence type="ECO:0000256" key="11">
    <source>
        <dbReference type="ARBA" id="ARBA00023303"/>
    </source>
</evidence>
<sequence length="285" mass="31704">MPIQDPAQGPQQEPEAESLKLKLRRIIFGTASPAGKTFDIVLIYIILLSVLVVMLDSVSWIGEAYKDVFWGLEWVFTAIFTAEYVARLYCANSRWAYARSFYGIVDLLSILPMYLSLVSGDATYLLMIRILRVLRIFRVLKLANYLSEANVLIRALLASRQKIFVFFATVLVLAMIFGSLMYVVEGPAHGFTSIPKSIYWCIVTITTVGYGDITPQTTGGQMVAGFVMLTGYSIIAVPTGILTAELSREIQTHRDHRFCEACGKSGHEQDAKHCKACGQELLPPS</sequence>
<dbReference type="Gene3D" id="1.10.287.70">
    <property type="match status" value="1"/>
</dbReference>
<keyword evidence="7" id="KW-0630">Potassium</keyword>
<feature type="transmembrane region" description="Helical" evidence="12">
    <location>
        <begin position="163"/>
        <end position="184"/>
    </location>
</feature>
<dbReference type="Pfam" id="PF00520">
    <property type="entry name" value="Ion_trans"/>
    <property type="match status" value="1"/>
</dbReference>
<keyword evidence="6" id="KW-0851">Voltage-gated channel</keyword>
<keyword evidence="3" id="KW-0633">Potassium transport</keyword>
<evidence type="ECO:0000256" key="7">
    <source>
        <dbReference type="ARBA" id="ARBA00022958"/>
    </source>
</evidence>
<dbReference type="Proteomes" id="UP000528457">
    <property type="component" value="Unassembled WGS sequence"/>
</dbReference>
<reference evidence="14 15" key="1">
    <citation type="submission" date="2020-08" db="EMBL/GenBank/DDBJ databases">
        <title>Genomic Encyclopedia of Type Strains, Phase IV (KMG-IV): sequencing the most valuable type-strain genomes for metagenomic binning, comparative biology and taxonomic classification.</title>
        <authorList>
            <person name="Goeker M."/>
        </authorList>
    </citation>
    <scope>NUCLEOTIDE SEQUENCE [LARGE SCALE GENOMIC DNA]</scope>
    <source>
        <strain evidence="14 15">DSM 22368</strain>
    </source>
</reference>
<dbReference type="GO" id="GO:0005249">
    <property type="term" value="F:voltage-gated potassium channel activity"/>
    <property type="evidence" value="ECO:0007669"/>
    <property type="project" value="InterPro"/>
</dbReference>
<dbReference type="PANTHER" id="PTHR11537">
    <property type="entry name" value="VOLTAGE-GATED POTASSIUM CHANNEL"/>
    <property type="match status" value="1"/>
</dbReference>
<evidence type="ECO:0000313" key="14">
    <source>
        <dbReference type="EMBL" id="MBB6522809.1"/>
    </source>
</evidence>
<evidence type="ECO:0000256" key="1">
    <source>
        <dbReference type="ARBA" id="ARBA00004141"/>
    </source>
</evidence>
<evidence type="ECO:0000256" key="4">
    <source>
        <dbReference type="ARBA" id="ARBA00022692"/>
    </source>
</evidence>
<organism evidence="14 15">
    <name type="scientific">Pseudoteredinibacter isoporae</name>
    <dbReference type="NCBI Taxonomy" id="570281"/>
    <lineage>
        <taxon>Bacteria</taxon>
        <taxon>Pseudomonadati</taxon>
        <taxon>Pseudomonadota</taxon>
        <taxon>Gammaproteobacteria</taxon>
        <taxon>Cellvibrionales</taxon>
        <taxon>Cellvibrionaceae</taxon>
        <taxon>Pseudoteredinibacter</taxon>
    </lineage>
</organism>
<evidence type="ECO:0000256" key="12">
    <source>
        <dbReference type="SAM" id="Phobius"/>
    </source>
</evidence>
<evidence type="ECO:0000256" key="8">
    <source>
        <dbReference type="ARBA" id="ARBA00022989"/>
    </source>
</evidence>
<feature type="transmembrane region" description="Helical" evidence="12">
    <location>
        <begin position="68"/>
        <end position="89"/>
    </location>
</feature>
<dbReference type="PRINTS" id="PR00169">
    <property type="entry name" value="KCHANNEL"/>
</dbReference>
<keyword evidence="15" id="KW-1185">Reference proteome</keyword>
<dbReference type="InterPro" id="IPR005821">
    <property type="entry name" value="Ion_trans_dom"/>
</dbReference>
<evidence type="ECO:0000256" key="2">
    <source>
        <dbReference type="ARBA" id="ARBA00022448"/>
    </source>
</evidence>
<name>A0A7X0JVZ7_9GAMM</name>
<feature type="transmembrane region" description="Helical" evidence="12">
    <location>
        <begin position="222"/>
        <end position="244"/>
    </location>
</feature>
<dbReference type="InterPro" id="IPR027359">
    <property type="entry name" value="Volt_channel_dom_sf"/>
</dbReference>
<comment type="caution">
    <text evidence="14">The sequence shown here is derived from an EMBL/GenBank/DDBJ whole genome shotgun (WGS) entry which is preliminary data.</text>
</comment>
<keyword evidence="9" id="KW-0406">Ion transport</keyword>
<evidence type="ECO:0000256" key="6">
    <source>
        <dbReference type="ARBA" id="ARBA00022882"/>
    </source>
</evidence>
<comment type="subcellular location">
    <subcellularLocation>
        <location evidence="1">Membrane</location>
        <topology evidence="1">Multi-pass membrane protein</topology>
    </subcellularLocation>
</comment>
<feature type="transmembrane region" description="Helical" evidence="12">
    <location>
        <begin position="41"/>
        <end position="62"/>
    </location>
</feature>
<evidence type="ECO:0000256" key="5">
    <source>
        <dbReference type="ARBA" id="ARBA00022826"/>
    </source>
</evidence>
<dbReference type="InParanoid" id="A0A7X0JVZ7"/>
<feature type="transmembrane region" description="Helical" evidence="12">
    <location>
        <begin position="101"/>
        <end position="118"/>
    </location>
</feature>
<keyword evidence="11 14" id="KW-0407">Ion channel</keyword>
<dbReference type="GO" id="GO:0001508">
    <property type="term" value="P:action potential"/>
    <property type="evidence" value="ECO:0007669"/>
    <property type="project" value="TreeGrafter"/>
</dbReference>
<evidence type="ECO:0000313" key="15">
    <source>
        <dbReference type="Proteomes" id="UP000528457"/>
    </source>
</evidence>
<dbReference type="PANTHER" id="PTHR11537:SF254">
    <property type="entry name" value="POTASSIUM VOLTAGE-GATED CHANNEL PROTEIN SHAB"/>
    <property type="match status" value="1"/>
</dbReference>
<keyword evidence="2" id="KW-0813">Transport</keyword>
<dbReference type="SUPFAM" id="SSF81324">
    <property type="entry name" value="Voltage-gated potassium channels"/>
    <property type="match status" value="1"/>
</dbReference>
<dbReference type="Gene3D" id="1.20.120.350">
    <property type="entry name" value="Voltage-gated potassium channels. Chain C"/>
    <property type="match status" value="1"/>
</dbReference>
<keyword evidence="8 12" id="KW-1133">Transmembrane helix</keyword>